<comment type="similarity">
    <text evidence="1">Belongs to the FAH family.</text>
</comment>
<keyword evidence="2" id="KW-0479">Metal-binding</keyword>
<evidence type="ECO:0000313" key="5">
    <source>
        <dbReference type="Proteomes" id="UP000179540"/>
    </source>
</evidence>
<reference evidence="4 5" key="1">
    <citation type="submission" date="2016-10" db="EMBL/GenBank/DDBJ databases">
        <title>Draft genome sequence of strain LCT isolated from the Shenzhou X spacecraft of China.</title>
        <authorList>
            <person name="Huang B."/>
        </authorList>
    </citation>
    <scope>NUCLEOTIDE SEQUENCE [LARGE SCALE GENOMIC DNA]</scope>
    <source>
        <strain evidence="4 5">LCT-H5</strain>
    </source>
</reference>
<protein>
    <recommendedName>
        <fullName evidence="3">Fumarylacetoacetase-like C-terminal domain-containing protein</fullName>
    </recommendedName>
</protein>
<evidence type="ECO:0000256" key="1">
    <source>
        <dbReference type="ARBA" id="ARBA00010211"/>
    </source>
</evidence>
<dbReference type="PANTHER" id="PTHR42796">
    <property type="entry name" value="FUMARYLACETOACETATE HYDROLASE DOMAIN-CONTAINING PROTEIN 2A-RELATED"/>
    <property type="match status" value="1"/>
</dbReference>
<organism evidence="4 5">
    <name type="scientific">Rothia kristinae</name>
    <dbReference type="NCBI Taxonomy" id="37923"/>
    <lineage>
        <taxon>Bacteria</taxon>
        <taxon>Bacillati</taxon>
        <taxon>Actinomycetota</taxon>
        <taxon>Actinomycetes</taxon>
        <taxon>Micrococcales</taxon>
        <taxon>Micrococcaceae</taxon>
        <taxon>Rothia</taxon>
    </lineage>
</organism>
<dbReference type="GO" id="GO:0046872">
    <property type="term" value="F:metal ion binding"/>
    <property type="evidence" value="ECO:0007669"/>
    <property type="project" value="UniProtKB-KW"/>
</dbReference>
<dbReference type="GO" id="GO:0019752">
    <property type="term" value="P:carboxylic acid metabolic process"/>
    <property type="evidence" value="ECO:0007669"/>
    <property type="project" value="UniProtKB-ARBA"/>
</dbReference>
<name>A0A1S2N4S9_9MICC</name>
<sequence>MKLGRAYVESLFEQHTGIYTWVEIEGQRYYLRELGAASVVDTDFFHSGLVREQINYFSGVGQAELTHPRKIIPTMPIKPGKILCIGLNYHDHAAEVGAQIPEHPTVFTKFRNALVGPADPIALPPESQKVDYEAELAVVIGKNVRRADEAQALEAIAGYTILNDVSVRDWQGRTSEWFQGKNWDNCTPVGPYVVSRDEVDPVAGLRIECLIDGETVQSGTTADMIFTPAQLVSYISTFMSLEPGDVIACGTPAGVGMSKKPRRWLRSGEEVTTRIEGIGEITNICRPEAETEDHFQDKAWWGPVLSEREAEAAAGGWTEDD</sequence>
<comment type="caution">
    <text evidence="4">The sequence shown here is derived from an EMBL/GenBank/DDBJ whole genome shotgun (WGS) entry which is preliminary data.</text>
</comment>
<feature type="domain" description="Fumarylacetoacetase-like C-terminal" evidence="3">
    <location>
        <begin position="81"/>
        <end position="283"/>
    </location>
</feature>
<evidence type="ECO:0000256" key="2">
    <source>
        <dbReference type="ARBA" id="ARBA00022723"/>
    </source>
</evidence>
<dbReference type="Gene3D" id="3.90.850.10">
    <property type="entry name" value="Fumarylacetoacetase-like, C-terminal domain"/>
    <property type="match status" value="1"/>
</dbReference>
<dbReference type="PANTHER" id="PTHR42796:SF4">
    <property type="entry name" value="FUMARYLACETOACETATE HYDROLASE DOMAIN-CONTAINING PROTEIN 2A"/>
    <property type="match status" value="1"/>
</dbReference>
<accession>A0A1S2N4S9</accession>
<proteinExistence type="inferred from homology"/>
<dbReference type="SUPFAM" id="SSF56529">
    <property type="entry name" value="FAH"/>
    <property type="match status" value="1"/>
</dbReference>
<dbReference type="GO" id="GO:0016853">
    <property type="term" value="F:isomerase activity"/>
    <property type="evidence" value="ECO:0007669"/>
    <property type="project" value="UniProtKB-ARBA"/>
</dbReference>
<dbReference type="Proteomes" id="UP000179540">
    <property type="component" value="Unassembled WGS sequence"/>
</dbReference>
<gene>
    <name evidence="4" type="ORF">BK826_00430</name>
</gene>
<dbReference type="OrthoDB" id="9805307at2"/>
<dbReference type="InterPro" id="IPR036663">
    <property type="entry name" value="Fumarylacetoacetase_C_sf"/>
</dbReference>
<dbReference type="Pfam" id="PF01557">
    <property type="entry name" value="FAA_hydrolase"/>
    <property type="match status" value="1"/>
</dbReference>
<evidence type="ECO:0000313" key="4">
    <source>
        <dbReference type="EMBL" id="OIJ36935.1"/>
    </source>
</evidence>
<evidence type="ECO:0000259" key="3">
    <source>
        <dbReference type="Pfam" id="PF01557"/>
    </source>
</evidence>
<dbReference type="InterPro" id="IPR051121">
    <property type="entry name" value="FAH"/>
</dbReference>
<dbReference type="AlphaFoldDB" id="A0A1S2N4S9"/>
<dbReference type="FunFam" id="3.90.850.10:FF:000002">
    <property type="entry name" value="2-hydroxyhepta-2,4-diene-1,7-dioate isomerase"/>
    <property type="match status" value="1"/>
</dbReference>
<dbReference type="InterPro" id="IPR011234">
    <property type="entry name" value="Fumarylacetoacetase-like_C"/>
</dbReference>
<dbReference type="EMBL" id="MODZ01000001">
    <property type="protein sequence ID" value="OIJ36935.1"/>
    <property type="molecule type" value="Genomic_DNA"/>
</dbReference>
<dbReference type="RefSeq" id="WP_082264553.1">
    <property type="nucleotide sequence ID" value="NZ_MODZ01000001.1"/>
</dbReference>